<protein>
    <recommendedName>
        <fullName evidence="1">SnoaL-like domain-containing protein</fullName>
    </recommendedName>
</protein>
<dbReference type="AlphaFoldDB" id="A0A229RFM7"/>
<evidence type="ECO:0000313" key="3">
    <source>
        <dbReference type="Proteomes" id="UP000215563"/>
    </source>
</evidence>
<reference evidence="2 3" key="1">
    <citation type="submission" date="2017-07" db="EMBL/GenBank/DDBJ databases">
        <title>Amycolatopsis alba DSM 44262 Genome sequencing and assembly.</title>
        <authorList>
            <person name="Kaur N."/>
            <person name="Mayilraj S."/>
        </authorList>
    </citation>
    <scope>NUCLEOTIDE SEQUENCE [LARGE SCALE GENOMIC DNA]</scope>
    <source>
        <strain evidence="2 3">DSM 44262</strain>
    </source>
</reference>
<organism evidence="2 3">
    <name type="scientific">Amycolatopsis alba DSM 44262</name>
    <dbReference type="NCBI Taxonomy" id="1125972"/>
    <lineage>
        <taxon>Bacteria</taxon>
        <taxon>Bacillati</taxon>
        <taxon>Actinomycetota</taxon>
        <taxon>Actinomycetes</taxon>
        <taxon>Pseudonocardiales</taxon>
        <taxon>Pseudonocardiaceae</taxon>
        <taxon>Amycolatopsis</taxon>
    </lineage>
</organism>
<dbReference type="SUPFAM" id="SSF54427">
    <property type="entry name" value="NTF2-like"/>
    <property type="match status" value="1"/>
</dbReference>
<dbReference type="Proteomes" id="UP000215563">
    <property type="component" value="Unassembled WGS sequence"/>
</dbReference>
<dbReference type="Pfam" id="PF12680">
    <property type="entry name" value="SnoaL_2"/>
    <property type="match status" value="1"/>
</dbReference>
<name>A0A229RFM7_AMYAL</name>
<dbReference type="InterPro" id="IPR037401">
    <property type="entry name" value="SnoaL-like"/>
</dbReference>
<accession>A0A229RFM7</accession>
<feature type="domain" description="SnoaL-like" evidence="1">
    <location>
        <begin position="16"/>
        <end position="122"/>
    </location>
</feature>
<keyword evidence="3" id="KW-1185">Reference proteome</keyword>
<evidence type="ECO:0000259" key="1">
    <source>
        <dbReference type="Pfam" id="PF12680"/>
    </source>
</evidence>
<dbReference type="Gene3D" id="3.10.450.50">
    <property type="match status" value="1"/>
</dbReference>
<dbReference type="OrthoDB" id="3681559at2"/>
<evidence type="ECO:0000313" key="2">
    <source>
        <dbReference type="EMBL" id="OXM45385.1"/>
    </source>
</evidence>
<sequence length="146" mass="15541">MDDTQRRARANKTIDAALDRVLAHDMAGFAALWASDGTMSFPFAAPGTIEHVTGRDSVTTHLSGYNDLLLPGEIVEQTRHDTADPDTVVLEFAMAGTVTATGRPYTLRYICVITVGDEGITAYRDYWSPAAAADLIGTPGLPDAAA</sequence>
<dbReference type="EMBL" id="NMQU01000104">
    <property type="protein sequence ID" value="OXM45385.1"/>
    <property type="molecule type" value="Genomic_DNA"/>
</dbReference>
<comment type="caution">
    <text evidence="2">The sequence shown here is derived from an EMBL/GenBank/DDBJ whole genome shotgun (WGS) entry which is preliminary data.</text>
</comment>
<proteinExistence type="predicted"/>
<dbReference type="InterPro" id="IPR032710">
    <property type="entry name" value="NTF2-like_dom_sf"/>
</dbReference>
<dbReference type="RefSeq" id="WP_020635452.1">
    <property type="nucleotide sequence ID" value="NZ_KB913032.1"/>
</dbReference>
<gene>
    <name evidence="2" type="ORF">CFP75_31015</name>
</gene>